<organism evidence="1 2">
    <name type="scientific">Methylophaga aminisulfidivorans MP</name>
    <dbReference type="NCBI Taxonomy" id="1026882"/>
    <lineage>
        <taxon>Bacteria</taxon>
        <taxon>Pseudomonadati</taxon>
        <taxon>Pseudomonadota</taxon>
        <taxon>Gammaproteobacteria</taxon>
        <taxon>Thiotrichales</taxon>
        <taxon>Piscirickettsiaceae</taxon>
        <taxon>Methylophaga</taxon>
    </lineage>
</organism>
<keyword evidence="2" id="KW-1185">Reference proteome</keyword>
<evidence type="ECO:0000313" key="1">
    <source>
        <dbReference type="EMBL" id="EGL53071.1"/>
    </source>
</evidence>
<evidence type="ECO:0000313" key="2">
    <source>
        <dbReference type="Proteomes" id="UP000003544"/>
    </source>
</evidence>
<accession>F5T1H5</accession>
<sequence>MISRVEFSRGHMNNIYCPFCGQRVLDLDFTADQSANPCLHTLFVAHDYEIEYLSDELKEIYSVSSADQLEELDSFENIDSFTNNIDLKNAVKFAQYEGAPRDMADMWVSFKQMK</sequence>
<proteinExistence type="predicted"/>
<name>F5T1H5_9GAMM</name>
<protein>
    <submittedName>
        <fullName evidence="1">Uncharacterized protein</fullName>
    </submittedName>
</protein>
<dbReference type="AlphaFoldDB" id="F5T1H5"/>
<dbReference type="EMBL" id="AFIG01000003">
    <property type="protein sequence ID" value="EGL53071.1"/>
    <property type="molecule type" value="Genomic_DNA"/>
</dbReference>
<gene>
    <name evidence="1" type="ORF">MAMP_00225</name>
</gene>
<reference evidence="1 2" key="1">
    <citation type="journal article" date="2011" name="J. Bacteriol.">
        <title>Draft genome sequence of Methylophaga aminisulfidivorans MP T.</title>
        <authorList>
            <person name="Han G.H."/>
            <person name="Kim W."/>
            <person name="Chun J."/>
            <person name="Kim S.W."/>
        </authorList>
    </citation>
    <scope>NUCLEOTIDE SEQUENCE [LARGE SCALE GENOMIC DNA]</scope>
    <source>
        <strain evidence="2">MP(T)</strain>
    </source>
</reference>
<dbReference type="STRING" id="1026882.MAMP_00225"/>
<dbReference type="OrthoDB" id="6698127at2"/>
<dbReference type="Proteomes" id="UP000003544">
    <property type="component" value="Unassembled WGS sequence"/>
</dbReference>
<comment type="caution">
    <text evidence="1">The sequence shown here is derived from an EMBL/GenBank/DDBJ whole genome shotgun (WGS) entry which is preliminary data.</text>
</comment>
<dbReference type="RefSeq" id="WP_007146321.1">
    <property type="nucleotide sequence ID" value="NZ_AFIG01000003.1"/>
</dbReference>